<evidence type="ECO:0000256" key="3">
    <source>
        <dbReference type="SAM" id="SignalP"/>
    </source>
</evidence>
<dbReference type="PANTHER" id="PTHR48075:SF5">
    <property type="entry name" value="3-HYDROXYBUTYRYL-COA DEHYDROGENASE"/>
    <property type="match status" value="1"/>
</dbReference>
<dbReference type="Proteomes" id="UP000268033">
    <property type="component" value="Unassembled WGS sequence"/>
</dbReference>
<feature type="chain" id="PRO_5018104048" evidence="3">
    <location>
        <begin position="18"/>
        <end position="290"/>
    </location>
</feature>
<dbReference type="GO" id="GO:0006631">
    <property type="term" value="P:fatty acid metabolic process"/>
    <property type="evidence" value="ECO:0007669"/>
    <property type="project" value="InterPro"/>
</dbReference>
<feature type="site" description="Important for catalytic activity" evidence="2">
    <location>
        <position position="117"/>
    </location>
</feature>
<dbReference type="EMBL" id="RJUL01000002">
    <property type="protein sequence ID" value="ROQ29727.1"/>
    <property type="molecule type" value="Genomic_DNA"/>
</dbReference>
<proteinExistence type="predicted"/>
<dbReference type="AlphaFoldDB" id="A0A3N1PSH8"/>
<dbReference type="PIRSF" id="PIRSF000105">
    <property type="entry name" value="HCDH"/>
    <property type="match status" value="1"/>
</dbReference>
<evidence type="ECO:0000259" key="4">
    <source>
        <dbReference type="Pfam" id="PF00725"/>
    </source>
</evidence>
<evidence type="ECO:0000313" key="6">
    <source>
        <dbReference type="EMBL" id="ROQ29727.1"/>
    </source>
</evidence>
<dbReference type="SUPFAM" id="SSF51735">
    <property type="entry name" value="NAD(P)-binding Rossmann-fold domains"/>
    <property type="match status" value="1"/>
</dbReference>
<organism evidence="6 7">
    <name type="scientific">Gallaecimonas pentaromativorans</name>
    <dbReference type="NCBI Taxonomy" id="584787"/>
    <lineage>
        <taxon>Bacteria</taxon>
        <taxon>Pseudomonadati</taxon>
        <taxon>Pseudomonadota</taxon>
        <taxon>Gammaproteobacteria</taxon>
        <taxon>Enterobacterales</taxon>
        <taxon>Gallaecimonadaceae</taxon>
        <taxon>Gallaecimonas</taxon>
    </lineage>
</organism>
<dbReference type="Gene3D" id="1.10.1040.10">
    <property type="entry name" value="N-(1-d-carboxylethyl)-l-norvaline Dehydrogenase, domain 2"/>
    <property type="match status" value="1"/>
</dbReference>
<evidence type="ECO:0000313" key="7">
    <source>
        <dbReference type="Proteomes" id="UP000268033"/>
    </source>
</evidence>
<dbReference type="Pfam" id="PF02737">
    <property type="entry name" value="3HCDH_N"/>
    <property type="match status" value="1"/>
</dbReference>
<dbReference type="PANTHER" id="PTHR48075">
    <property type="entry name" value="3-HYDROXYACYL-COA DEHYDROGENASE FAMILY PROTEIN"/>
    <property type="match status" value="1"/>
</dbReference>
<keyword evidence="3" id="KW-0732">Signal</keyword>
<comment type="caution">
    <text evidence="6">The sequence shown here is derived from an EMBL/GenBank/DDBJ whole genome shotgun (WGS) entry which is preliminary data.</text>
</comment>
<evidence type="ECO:0000256" key="2">
    <source>
        <dbReference type="PIRSR" id="PIRSR000105-1"/>
    </source>
</evidence>
<keyword evidence="1" id="KW-0560">Oxidoreductase</keyword>
<dbReference type="GO" id="GO:0070403">
    <property type="term" value="F:NAD+ binding"/>
    <property type="evidence" value="ECO:0007669"/>
    <property type="project" value="InterPro"/>
</dbReference>
<dbReference type="GO" id="GO:0016616">
    <property type="term" value="F:oxidoreductase activity, acting on the CH-OH group of donors, NAD or NADP as acceptor"/>
    <property type="evidence" value="ECO:0007669"/>
    <property type="project" value="InterPro"/>
</dbReference>
<feature type="signal peptide" evidence="3">
    <location>
        <begin position="1"/>
        <end position="17"/>
    </location>
</feature>
<dbReference type="InterPro" id="IPR006176">
    <property type="entry name" value="3-OHacyl-CoA_DH_NAD-bd"/>
</dbReference>
<dbReference type="SUPFAM" id="SSF48179">
    <property type="entry name" value="6-phosphogluconate dehydrogenase C-terminal domain-like"/>
    <property type="match status" value="1"/>
</dbReference>
<gene>
    <name evidence="6" type="ORF">EDC28_10295</name>
</gene>
<dbReference type="OrthoDB" id="5389341at2"/>
<dbReference type="InterPro" id="IPR013328">
    <property type="entry name" value="6PGD_dom2"/>
</dbReference>
<dbReference type="InterPro" id="IPR006108">
    <property type="entry name" value="3HC_DH_C"/>
</dbReference>
<dbReference type="RefSeq" id="WP_050660376.1">
    <property type="nucleotide sequence ID" value="NZ_JBLXEP010000005.1"/>
</dbReference>
<evidence type="ECO:0000259" key="5">
    <source>
        <dbReference type="Pfam" id="PF02737"/>
    </source>
</evidence>
<dbReference type="InterPro" id="IPR036291">
    <property type="entry name" value="NAD(P)-bd_dom_sf"/>
</dbReference>
<reference evidence="6 7" key="1">
    <citation type="submission" date="2018-11" db="EMBL/GenBank/DDBJ databases">
        <title>Genomic Encyclopedia of Type Strains, Phase IV (KMG-IV): sequencing the most valuable type-strain genomes for metagenomic binning, comparative biology and taxonomic classification.</title>
        <authorList>
            <person name="Goeker M."/>
        </authorList>
    </citation>
    <scope>NUCLEOTIDE SEQUENCE [LARGE SCALE GENOMIC DNA]</scope>
    <source>
        <strain evidence="6 7">DSM 21945</strain>
    </source>
</reference>
<dbReference type="Gene3D" id="3.40.50.720">
    <property type="entry name" value="NAD(P)-binding Rossmann-like Domain"/>
    <property type="match status" value="2"/>
</dbReference>
<feature type="domain" description="3-hydroxyacyl-CoA dehydrogenase NAD binding" evidence="5">
    <location>
        <begin position="47"/>
        <end position="161"/>
    </location>
</feature>
<dbReference type="InterPro" id="IPR008927">
    <property type="entry name" value="6-PGluconate_DH-like_C_sf"/>
</dbReference>
<dbReference type="InterPro" id="IPR022694">
    <property type="entry name" value="3-OHacyl-CoA_DH"/>
</dbReference>
<sequence length="290" mass="30763">MSIVAVIGAGTMGTAIAALLAGSQHQVTLIDPIPEALARAKARLPDTVNCQAVLTAAADAEVVIEAVPEQIGLKQRIFAELEKAVSTQCILATNTSGLSVNAIGEALSHPERLVGMHFFTPADIIPLVEVIRHRATTDSAVEKVLALLQGLGKKPVVVQKDIPGFIGNRLQHALAREAMSLLEKGVASSEDIDFVARWALGVRLVLTGPLEQRDVNGLDVHHAIAGYLYEDLENTTSPLAILSDKVARGELGVKSGQGFYPWPEPQASEASATRAKRLAALVQWLDDQGA</sequence>
<dbReference type="STRING" id="584787.GCA_001247655_01500"/>
<dbReference type="Pfam" id="PF00725">
    <property type="entry name" value="3HCDH"/>
    <property type="match status" value="1"/>
</dbReference>
<name>A0A3N1PSH8_9GAMM</name>
<feature type="domain" description="3-hydroxyacyl-CoA dehydrogenase C-terminal" evidence="4">
    <location>
        <begin position="164"/>
        <end position="261"/>
    </location>
</feature>
<evidence type="ECO:0000256" key="1">
    <source>
        <dbReference type="ARBA" id="ARBA00023002"/>
    </source>
</evidence>
<accession>A0A3N1PSH8</accession>
<protein>
    <submittedName>
        <fullName evidence="6">3-hydroxyacyl-CoA dehydrogenase</fullName>
    </submittedName>
</protein>
<keyword evidence="7" id="KW-1185">Reference proteome</keyword>